<dbReference type="RefSeq" id="XP_001019305.2">
    <property type="nucleotide sequence ID" value="XM_001019305.2"/>
</dbReference>
<reference evidence="16" key="1">
    <citation type="journal article" date="2006" name="PLoS Biol.">
        <title>Macronuclear genome sequence of the ciliate Tetrahymena thermophila, a model eukaryote.</title>
        <authorList>
            <person name="Eisen J.A."/>
            <person name="Coyne R.S."/>
            <person name="Wu M."/>
            <person name="Wu D."/>
            <person name="Thiagarajan M."/>
            <person name="Wortman J.R."/>
            <person name="Badger J.H."/>
            <person name="Ren Q."/>
            <person name="Amedeo P."/>
            <person name="Jones K.M."/>
            <person name="Tallon L.J."/>
            <person name="Delcher A.L."/>
            <person name="Salzberg S.L."/>
            <person name="Silva J.C."/>
            <person name="Haas B.J."/>
            <person name="Majoros W.H."/>
            <person name="Farzad M."/>
            <person name="Carlton J.M."/>
            <person name="Smith R.K. Jr."/>
            <person name="Garg J."/>
            <person name="Pearlman R.E."/>
            <person name="Karrer K.M."/>
            <person name="Sun L."/>
            <person name="Manning G."/>
            <person name="Elde N.C."/>
            <person name="Turkewitz A.P."/>
            <person name="Asai D.J."/>
            <person name="Wilkes D.E."/>
            <person name="Wang Y."/>
            <person name="Cai H."/>
            <person name="Collins K."/>
            <person name="Stewart B.A."/>
            <person name="Lee S.R."/>
            <person name="Wilamowska K."/>
            <person name="Weinberg Z."/>
            <person name="Ruzzo W.L."/>
            <person name="Wloga D."/>
            <person name="Gaertig J."/>
            <person name="Frankel J."/>
            <person name="Tsao C.-C."/>
            <person name="Gorovsky M.A."/>
            <person name="Keeling P.J."/>
            <person name="Waller R.F."/>
            <person name="Patron N.J."/>
            <person name="Cherry J.M."/>
            <person name="Stover N.A."/>
            <person name="Krieger C.J."/>
            <person name="del Toro C."/>
            <person name="Ryder H.F."/>
            <person name="Williamson S.C."/>
            <person name="Barbeau R.A."/>
            <person name="Hamilton E.P."/>
            <person name="Orias E."/>
        </authorList>
    </citation>
    <scope>NUCLEOTIDE SEQUENCE [LARGE SCALE GENOMIC DNA]</scope>
    <source>
        <strain evidence="16">SB210</strain>
    </source>
</reference>
<evidence type="ECO:0000256" key="3">
    <source>
        <dbReference type="ARBA" id="ARBA00022723"/>
    </source>
</evidence>
<feature type="binding site" evidence="8">
    <location>
        <begin position="531"/>
        <end position="535"/>
    </location>
    <ligand>
        <name>AMP</name>
        <dbReference type="ChEBI" id="CHEBI:456215"/>
    </ligand>
</feature>
<feature type="binding site" evidence="9">
    <location>
        <position position="574"/>
    </location>
    <ligand>
        <name>Zn(2+)</name>
        <dbReference type="ChEBI" id="CHEBI:29105"/>
        <label>1</label>
    </ligand>
</feature>
<feature type="active site" description="Proton donor" evidence="7">
    <location>
        <position position="531"/>
    </location>
</feature>
<gene>
    <name evidence="15" type="ORF">TTHERM_00387020</name>
</gene>
<dbReference type="PROSITE" id="PS00126">
    <property type="entry name" value="PDEASE_I_1"/>
    <property type="match status" value="1"/>
</dbReference>
<dbReference type="HOGENOM" id="CLU_018853_0_0_1"/>
<feature type="transmembrane region" description="Helical" evidence="13">
    <location>
        <begin position="257"/>
        <end position="280"/>
    </location>
</feature>
<dbReference type="InterPro" id="IPR023174">
    <property type="entry name" value="PDEase_CS"/>
</dbReference>
<evidence type="ECO:0000313" key="16">
    <source>
        <dbReference type="Proteomes" id="UP000009168"/>
    </source>
</evidence>
<dbReference type="EMBL" id="GG662644">
    <property type="protein sequence ID" value="EAR99060.2"/>
    <property type="molecule type" value="Genomic_DNA"/>
</dbReference>
<keyword evidence="3 9" id="KW-0479">Metal-binding</keyword>
<evidence type="ECO:0000256" key="8">
    <source>
        <dbReference type="PIRSR" id="PIRSR623088-2"/>
    </source>
</evidence>
<comment type="subcellular location">
    <subcellularLocation>
        <location evidence="1">Membrane</location>
        <topology evidence="1">Multi-pass membrane protein</topology>
    </subcellularLocation>
</comment>
<dbReference type="STRING" id="312017.Q23RI8"/>
<dbReference type="AlphaFoldDB" id="Q23RI8"/>
<comment type="similarity">
    <text evidence="10">Belongs to the cyclic nucleotide phosphodiesterase family.</text>
</comment>
<dbReference type="Gene3D" id="1.10.1300.10">
    <property type="entry name" value="3'5'-cyclic nucleotide phosphodiesterase, catalytic domain"/>
    <property type="match status" value="1"/>
</dbReference>
<dbReference type="PROSITE" id="PS51845">
    <property type="entry name" value="PDEASE_I_2"/>
    <property type="match status" value="1"/>
</dbReference>
<feature type="region of interest" description="Disordered" evidence="12">
    <location>
        <begin position="94"/>
        <end position="139"/>
    </location>
</feature>
<sequence>MQIVIKIHKALKIKRICLNQLVIQSTKQLLTLKKKTQQLVKKSSLKKILNIGKFNYKVVLSLNNKKPTKKQQSQNRLGSKVEFQAYLIEESSNSNNRTIKMSDDERNSQVDADTAGNVNKNNANADNNSNQGARLDDDKPNILDQEKMRLNSSQAISQDKNAAPDDKKQIMIQSQRRESKSIHSLEKKGTAKRLSNYLDPNQILQKRKINLKKEIFHLVNSKIFDYFIILMVIFYTLIIFVYFGLDSKQYDSIKEVQLALSIIQFIELSILIIFCIEIFLKIYALSASTYFKDKFNIWDAVFIFLSLVLTILDIIILDYTFSTITRIARSIFRFVRLFLVFRRVNEIQSIQSLNLEGSIKTPVERIMDIFEMLKNYIEDPEMVKQLKWCQEMVNSNKLYEPILGDGEAAIWGNIYATNGNQGKAKKKGTAIKNNALSLGNTASIADPNTPMAFNFKPIIVPQEHVEYFKNIDDIGFDVFTYHQKIQDNNLANLLIHLFNRYDVFFKAKIEPQHLFNWAVLVSNGYQDNFYHNKMHAFDVTQTMHYFMQSLNFIGIADLSGLEIGLMYIAAAAHDYQHPGFNNPYLINTRNELAIRYNDKSPLENHHAFSTFLLMQEENCNIFVHLTKDEFKKSRERIISMILHTDNSQHFADLAKLKGRLTSQDFDPKDKDKDICMMSLLHSADVSNPYKPWEICRQWTFKVLDEFWNQGDLERQSGLPITYLCDRFTTNTSKSQAGFIDFIVKPLYESVQKFLPLLDLSPFEVNKAKWAELVDFYEQELQKIKRESEILELEKV</sequence>
<dbReference type="EC" id="3.1.4.-" evidence="10"/>
<feature type="binding site" evidence="9">
    <location>
        <position position="684"/>
    </location>
    <ligand>
        <name>Zn(2+)</name>
        <dbReference type="ChEBI" id="CHEBI:29105"/>
        <label>1</label>
    </ligand>
</feature>
<dbReference type="InterPro" id="IPR036971">
    <property type="entry name" value="PDEase_catalytic_dom_sf"/>
</dbReference>
<evidence type="ECO:0000256" key="6">
    <source>
        <dbReference type="ARBA" id="ARBA00023136"/>
    </source>
</evidence>
<keyword evidence="16" id="KW-1185">Reference proteome</keyword>
<keyword evidence="2 13" id="KW-0812">Transmembrane</keyword>
<keyword evidence="5 13" id="KW-1133">Transmembrane helix</keyword>
<dbReference type="Gene3D" id="1.20.120.350">
    <property type="entry name" value="Voltage-gated potassium channels. Chain C"/>
    <property type="match status" value="1"/>
</dbReference>
<name>Q23RI8_TETTS</name>
<feature type="coiled-coil region" evidence="11">
    <location>
        <begin position="766"/>
        <end position="793"/>
    </location>
</feature>
<feature type="transmembrane region" description="Helical" evidence="13">
    <location>
        <begin position="301"/>
        <end position="321"/>
    </location>
</feature>
<keyword evidence="6 13" id="KW-0472">Membrane</keyword>
<dbReference type="KEGG" id="tet:TTHERM_00387020"/>
<dbReference type="GO" id="GO:0004114">
    <property type="term" value="F:3',5'-cyclic-nucleotide phosphodiesterase activity"/>
    <property type="evidence" value="ECO:0007669"/>
    <property type="project" value="InterPro"/>
</dbReference>
<evidence type="ECO:0000256" key="7">
    <source>
        <dbReference type="PIRSR" id="PIRSR623088-1"/>
    </source>
</evidence>
<dbReference type="InterPro" id="IPR005821">
    <property type="entry name" value="Ion_trans_dom"/>
</dbReference>
<dbReference type="InterPro" id="IPR023088">
    <property type="entry name" value="PDEase"/>
</dbReference>
<evidence type="ECO:0000313" key="15">
    <source>
        <dbReference type="EMBL" id="EAR99060.2"/>
    </source>
</evidence>
<dbReference type="OrthoDB" id="342865at2759"/>
<dbReference type="InterPro" id="IPR027359">
    <property type="entry name" value="Volt_channel_dom_sf"/>
</dbReference>
<dbReference type="Pfam" id="PF00233">
    <property type="entry name" value="PDEase_I"/>
    <property type="match status" value="1"/>
</dbReference>
<dbReference type="GO" id="GO:0016020">
    <property type="term" value="C:membrane"/>
    <property type="evidence" value="ECO:0007669"/>
    <property type="project" value="UniProtKB-SubCell"/>
</dbReference>
<accession>Q23RI8</accession>
<keyword evidence="11" id="KW-0175">Coiled coil</keyword>
<keyword evidence="4 10" id="KW-0378">Hydrolase</keyword>
<dbReference type="GO" id="GO:0046872">
    <property type="term" value="F:metal ion binding"/>
    <property type="evidence" value="ECO:0007669"/>
    <property type="project" value="UniProtKB-KW"/>
</dbReference>
<feature type="binding site" evidence="9">
    <location>
        <position position="574"/>
    </location>
    <ligand>
        <name>Zn(2+)</name>
        <dbReference type="ChEBI" id="CHEBI:29105"/>
        <label>2</label>
    </ligand>
</feature>
<evidence type="ECO:0000256" key="4">
    <source>
        <dbReference type="ARBA" id="ARBA00022801"/>
    </source>
</evidence>
<feature type="binding site" evidence="8">
    <location>
        <position position="735"/>
    </location>
    <ligand>
        <name>AMP</name>
        <dbReference type="ChEBI" id="CHEBI:456215"/>
    </ligand>
</feature>
<dbReference type="SUPFAM" id="SSF109604">
    <property type="entry name" value="HD-domain/PDEase-like"/>
    <property type="match status" value="1"/>
</dbReference>
<dbReference type="PANTHER" id="PTHR11347">
    <property type="entry name" value="CYCLIC NUCLEOTIDE PHOSPHODIESTERASE"/>
    <property type="match status" value="1"/>
</dbReference>
<evidence type="ECO:0000259" key="14">
    <source>
        <dbReference type="PROSITE" id="PS51845"/>
    </source>
</evidence>
<comment type="cofactor">
    <cofactor evidence="10">
        <name>a divalent metal cation</name>
        <dbReference type="ChEBI" id="CHEBI:60240"/>
    </cofactor>
    <text evidence="10">Binds 2 divalent metal cations per subunit. Site 1 may preferentially bind zinc ions, while site 2 has a preference for magnesium and/or manganese ions.</text>
</comment>
<evidence type="ECO:0000256" key="12">
    <source>
        <dbReference type="SAM" id="MobiDB-lite"/>
    </source>
</evidence>
<evidence type="ECO:0000256" key="5">
    <source>
        <dbReference type="ARBA" id="ARBA00022989"/>
    </source>
</evidence>
<protein>
    <recommendedName>
        <fullName evidence="10">Phosphodiesterase</fullName>
        <ecNumber evidence="10">3.1.4.-</ecNumber>
    </recommendedName>
</protein>
<dbReference type="Pfam" id="PF00520">
    <property type="entry name" value="Ion_trans"/>
    <property type="match status" value="1"/>
</dbReference>
<dbReference type="CDD" id="cd00077">
    <property type="entry name" value="HDc"/>
    <property type="match status" value="1"/>
</dbReference>
<dbReference type="Proteomes" id="UP000009168">
    <property type="component" value="Unassembled WGS sequence"/>
</dbReference>
<feature type="binding site" evidence="8">
    <location>
        <position position="684"/>
    </location>
    <ligand>
        <name>AMP</name>
        <dbReference type="ChEBI" id="CHEBI:456215"/>
    </ligand>
</feature>
<feature type="binding site" evidence="8">
    <location>
        <position position="574"/>
    </location>
    <ligand>
        <name>AMP</name>
        <dbReference type="ChEBI" id="CHEBI:456215"/>
    </ligand>
</feature>
<dbReference type="FunCoup" id="Q23RI8">
    <property type="interactions" value="25"/>
</dbReference>
<evidence type="ECO:0000256" key="2">
    <source>
        <dbReference type="ARBA" id="ARBA00022692"/>
    </source>
</evidence>
<dbReference type="GO" id="GO:0007165">
    <property type="term" value="P:signal transduction"/>
    <property type="evidence" value="ECO:0007669"/>
    <property type="project" value="InterPro"/>
</dbReference>
<dbReference type="InterPro" id="IPR002073">
    <property type="entry name" value="PDEase_catalytic_dom"/>
</dbReference>
<organism evidence="15 16">
    <name type="scientific">Tetrahymena thermophila (strain SB210)</name>
    <dbReference type="NCBI Taxonomy" id="312017"/>
    <lineage>
        <taxon>Eukaryota</taxon>
        <taxon>Sar</taxon>
        <taxon>Alveolata</taxon>
        <taxon>Ciliophora</taxon>
        <taxon>Intramacronucleata</taxon>
        <taxon>Oligohymenophorea</taxon>
        <taxon>Hymenostomatida</taxon>
        <taxon>Tetrahymenina</taxon>
        <taxon>Tetrahymenidae</taxon>
        <taxon>Tetrahymena</taxon>
    </lineage>
</organism>
<dbReference type="InParanoid" id="Q23RI8"/>
<feature type="binding site" evidence="9">
    <location>
        <position position="573"/>
    </location>
    <ligand>
        <name>Zn(2+)</name>
        <dbReference type="ChEBI" id="CHEBI:29105"/>
        <label>1</label>
    </ligand>
</feature>
<evidence type="ECO:0000256" key="10">
    <source>
        <dbReference type="RuleBase" id="RU363067"/>
    </source>
</evidence>
<feature type="binding site" evidence="9">
    <location>
        <position position="535"/>
    </location>
    <ligand>
        <name>Zn(2+)</name>
        <dbReference type="ChEBI" id="CHEBI:29105"/>
        <label>1</label>
    </ligand>
</feature>
<dbReference type="GeneID" id="7825971"/>
<evidence type="ECO:0000256" key="13">
    <source>
        <dbReference type="SAM" id="Phobius"/>
    </source>
</evidence>
<evidence type="ECO:0000256" key="1">
    <source>
        <dbReference type="ARBA" id="ARBA00004141"/>
    </source>
</evidence>
<feature type="compositionally biased region" description="Low complexity" evidence="12">
    <location>
        <begin position="115"/>
        <end position="130"/>
    </location>
</feature>
<feature type="transmembrane region" description="Helical" evidence="13">
    <location>
        <begin position="223"/>
        <end position="245"/>
    </location>
</feature>
<dbReference type="InterPro" id="IPR003607">
    <property type="entry name" value="HD/PDEase_dom"/>
</dbReference>
<feature type="domain" description="PDEase" evidence="14">
    <location>
        <begin position="443"/>
        <end position="776"/>
    </location>
</feature>
<evidence type="ECO:0000256" key="9">
    <source>
        <dbReference type="PIRSR" id="PIRSR623088-3"/>
    </source>
</evidence>
<proteinExistence type="inferred from homology"/>
<dbReference type="SUPFAM" id="SSF81324">
    <property type="entry name" value="Voltage-gated potassium channels"/>
    <property type="match status" value="1"/>
</dbReference>
<dbReference type="PRINTS" id="PR00387">
    <property type="entry name" value="PDIESTERASE1"/>
</dbReference>
<dbReference type="eggNOG" id="KOG3688">
    <property type="taxonomic scope" value="Eukaryota"/>
</dbReference>
<evidence type="ECO:0000256" key="11">
    <source>
        <dbReference type="SAM" id="Coils"/>
    </source>
</evidence>